<comment type="pathway">
    <text evidence="2 7">Isoprenoid biosynthesis; isopentenyl diphosphate biosynthesis via DXP pathway; isopentenyl diphosphate from 1-deoxy-D-xylulose 5-phosphate: step 2/6.</text>
</comment>
<comment type="catalytic activity">
    <reaction evidence="1 7">
        <text>2-C-methyl-D-erythritol 4-phosphate + CTP + H(+) = 4-CDP-2-C-methyl-D-erythritol + diphosphate</text>
        <dbReference type="Rhea" id="RHEA:13429"/>
        <dbReference type="ChEBI" id="CHEBI:15378"/>
        <dbReference type="ChEBI" id="CHEBI:33019"/>
        <dbReference type="ChEBI" id="CHEBI:37563"/>
        <dbReference type="ChEBI" id="CHEBI:57823"/>
        <dbReference type="ChEBI" id="CHEBI:58262"/>
        <dbReference type="EC" id="2.7.7.60"/>
    </reaction>
</comment>
<evidence type="ECO:0000256" key="4">
    <source>
        <dbReference type="ARBA" id="ARBA00022679"/>
    </source>
</evidence>
<reference evidence="8" key="1">
    <citation type="journal article" date="2023" name="J. Hazard. Mater.">
        <title>Anaerobic biodegradation of pyrene and benzo[a]pyrene by a new sulfate-reducing Desulforamulus aquiferis strain DSA.</title>
        <authorList>
            <person name="Zhang Z."/>
            <person name="Sun J."/>
            <person name="Gong X."/>
            <person name="Wang C."/>
            <person name="Wang H."/>
        </authorList>
    </citation>
    <scope>NUCLEOTIDE SEQUENCE</scope>
    <source>
        <strain evidence="8">DSA</strain>
    </source>
</reference>
<dbReference type="RefSeq" id="WP_304545332.1">
    <property type="nucleotide sequence ID" value="NZ_JARPTC010000028.1"/>
</dbReference>
<name>A0AAW7ZL75_9FIRM</name>
<evidence type="ECO:0000256" key="5">
    <source>
        <dbReference type="ARBA" id="ARBA00022695"/>
    </source>
</evidence>
<dbReference type="InterPro" id="IPR034683">
    <property type="entry name" value="IspD/TarI"/>
</dbReference>
<evidence type="ECO:0000313" key="8">
    <source>
        <dbReference type="EMBL" id="MDO7788940.1"/>
    </source>
</evidence>
<accession>A0AAW7ZL75</accession>
<organism evidence="8 9">
    <name type="scientific">Desulforamulus aquiferis</name>
    <dbReference type="NCBI Taxonomy" id="1397668"/>
    <lineage>
        <taxon>Bacteria</taxon>
        <taxon>Bacillati</taxon>
        <taxon>Bacillota</taxon>
        <taxon>Clostridia</taxon>
        <taxon>Eubacteriales</taxon>
        <taxon>Peptococcaceae</taxon>
        <taxon>Desulforamulus</taxon>
    </lineage>
</organism>
<comment type="caution">
    <text evidence="8">The sequence shown here is derived from an EMBL/GenBank/DDBJ whole genome shotgun (WGS) entry which is preliminary data.</text>
</comment>
<feature type="site" description="Transition state stabilizer" evidence="7">
    <location>
        <position position="16"/>
    </location>
</feature>
<dbReference type="InterPro" id="IPR001228">
    <property type="entry name" value="IspD"/>
</dbReference>
<proteinExistence type="inferred from homology"/>
<keyword evidence="9" id="KW-1185">Reference proteome</keyword>
<dbReference type="GO" id="GO:0050518">
    <property type="term" value="F:2-C-methyl-D-erythritol 4-phosphate cytidylyltransferase activity"/>
    <property type="evidence" value="ECO:0007669"/>
    <property type="project" value="UniProtKB-UniRule"/>
</dbReference>
<dbReference type="InterPro" id="IPR018294">
    <property type="entry name" value="ISPD_synthase_CS"/>
</dbReference>
<dbReference type="InterPro" id="IPR050088">
    <property type="entry name" value="IspD/TarI_cytidylyltransf_bact"/>
</dbReference>
<dbReference type="InterPro" id="IPR029044">
    <property type="entry name" value="Nucleotide-diphossugar_trans"/>
</dbReference>
<comment type="similarity">
    <text evidence="3 7">Belongs to the IspD/TarI cytidylyltransferase family. IspD subfamily.</text>
</comment>
<dbReference type="PROSITE" id="PS01295">
    <property type="entry name" value="ISPD"/>
    <property type="match status" value="1"/>
</dbReference>
<dbReference type="AlphaFoldDB" id="A0AAW7ZL75"/>
<keyword evidence="6 7" id="KW-0414">Isoprene biosynthesis</keyword>
<dbReference type="Proteomes" id="UP001172911">
    <property type="component" value="Unassembled WGS sequence"/>
</dbReference>
<gene>
    <name evidence="7 8" type="primary">ispD</name>
    <name evidence="8" type="ORF">P6N53_17130</name>
</gene>
<evidence type="ECO:0000256" key="3">
    <source>
        <dbReference type="ARBA" id="ARBA00009789"/>
    </source>
</evidence>
<dbReference type="PANTHER" id="PTHR32125:SF4">
    <property type="entry name" value="2-C-METHYL-D-ERYTHRITOL 4-PHOSPHATE CYTIDYLYLTRANSFERASE, CHLOROPLASTIC"/>
    <property type="match status" value="1"/>
</dbReference>
<dbReference type="Gene3D" id="3.90.550.10">
    <property type="entry name" value="Spore Coat Polysaccharide Biosynthesis Protein SpsA, Chain A"/>
    <property type="match status" value="1"/>
</dbReference>
<dbReference type="Pfam" id="PF01128">
    <property type="entry name" value="IspD"/>
    <property type="match status" value="1"/>
</dbReference>
<dbReference type="EC" id="2.7.7.60" evidence="7"/>
<comment type="function">
    <text evidence="7">Catalyzes the formation of 4-diphosphocytidyl-2-C-methyl-D-erythritol from CTP and 2-C-methyl-D-erythritol 4-phosphate (MEP).</text>
</comment>
<evidence type="ECO:0000256" key="2">
    <source>
        <dbReference type="ARBA" id="ARBA00004787"/>
    </source>
</evidence>
<dbReference type="FunFam" id="3.90.550.10:FF:000003">
    <property type="entry name" value="2-C-methyl-D-erythritol 4-phosphate cytidylyltransferase"/>
    <property type="match status" value="1"/>
</dbReference>
<feature type="site" description="Positions MEP for the nucleophilic attack" evidence="7">
    <location>
        <position position="211"/>
    </location>
</feature>
<dbReference type="CDD" id="cd02516">
    <property type="entry name" value="CDP-ME_synthetase"/>
    <property type="match status" value="1"/>
</dbReference>
<evidence type="ECO:0000256" key="6">
    <source>
        <dbReference type="ARBA" id="ARBA00023229"/>
    </source>
</evidence>
<evidence type="ECO:0000256" key="1">
    <source>
        <dbReference type="ARBA" id="ARBA00001282"/>
    </source>
</evidence>
<dbReference type="NCBIfam" id="TIGR00453">
    <property type="entry name" value="ispD"/>
    <property type="match status" value="1"/>
</dbReference>
<sequence>MADVIAVIPAAGVGRRMGSQVKKQYLTLRGKPILYHTLQVMEECTDITSVVLVVGAGEEEYCQKNILGNSFSKIMAVVPGGDHRQTSVFNGLSILGRGTELVVIHDGARPLIRNREITAVIKGAREIGAAALSVPLKDTVKVIDSHGLVLKTPSRESLRAVQTPQVFKYNIIMEAHQTAKSRGFFATDDCALVEAMGRPVKLVDGSYENIKITTPEDLVLADAFLARRTETCELE</sequence>
<keyword evidence="4 7" id="KW-0808">Transferase</keyword>
<reference evidence="8" key="2">
    <citation type="submission" date="2023-03" db="EMBL/GenBank/DDBJ databases">
        <authorList>
            <person name="Zhang Z."/>
        </authorList>
    </citation>
    <scope>NUCLEOTIDE SEQUENCE</scope>
    <source>
        <strain evidence="8">DSA</strain>
    </source>
</reference>
<evidence type="ECO:0000256" key="7">
    <source>
        <dbReference type="HAMAP-Rule" id="MF_00108"/>
    </source>
</evidence>
<evidence type="ECO:0000313" key="9">
    <source>
        <dbReference type="Proteomes" id="UP001172911"/>
    </source>
</evidence>
<feature type="site" description="Positions MEP for the nucleophilic attack" evidence="7">
    <location>
        <position position="155"/>
    </location>
</feature>
<dbReference type="HAMAP" id="MF_00108">
    <property type="entry name" value="IspD"/>
    <property type="match status" value="1"/>
</dbReference>
<dbReference type="GO" id="GO:0019288">
    <property type="term" value="P:isopentenyl diphosphate biosynthetic process, methylerythritol 4-phosphate pathway"/>
    <property type="evidence" value="ECO:0007669"/>
    <property type="project" value="UniProtKB-UniRule"/>
</dbReference>
<dbReference type="SUPFAM" id="SSF53448">
    <property type="entry name" value="Nucleotide-diphospho-sugar transferases"/>
    <property type="match status" value="1"/>
</dbReference>
<feature type="site" description="Transition state stabilizer" evidence="7">
    <location>
        <position position="23"/>
    </location>
</feature>
<keyword evidence="5 7" id="KW-0548">Nucleotidyltransferase</keyword>
<dbReference type="EMBL" id="JARPTC010000028">
    <property type="protein sequence ID" value="MDO7788940.1"/>
    <property type="molecule type" value="Genomic_DNA"/>
</dbReference>
<protein>
    <recommendedName>
        <fullName evidence="7">2-C-methyl-D-erythritol 4-phosphate cytidylyltransferase</fullName>
        <ecNumber evidence="7">2.7.7.60</ecNumber>
    </recommendedName>
    <alternativeName>
        <fullName evidence="7">4-diphosphocytidyl-2C-methyl-D-erythritol synthase</fullName>
    </alternativeName>
    <alternativeName>
        <fullName evidence="7">MEP cytidylyltransferase</fullName>
        <shortName evidence="7">MCT</shortName>
    </alternativeName>
</protein>
<dbReference type="PANTHER" id="PTHR32125">
    <property type="entry name" value="2-C-METHYL-D-ERYTHRITOL 4-PHOSPHATE CYTIDYLYLTRANSFERASE, CHLOROPLASTIC"/>
    <property type="match status" value="1"/>
</dbReference>